<feature type="region of interest" description="Disordered" evidence="1">
    <location>
        <begin position="1"/>
        <end position="61"/>
    </location>
</feature>
<accession>A0A4P9W494</accession>
<dbReference type="AlphaFoldDB" id="A0A4P9W494"/>
<dbReference type="EMBL" id="KZ997752">
    <property type="protein sequence ID" value="RKO87004.1"/>
    <property type="molecule type" value="Genomic_DNA"/>
</dbReference>
<keyword evidence="3" id="KW-1185">Reference proteome</keyword>
<name>A0A4P9W494_9FUNG</name>
<protein>
    <submittedName>
        <fullName evidence="2">Uncharacterized protein</fullName>
    </submittedName>
</protein>
<evidence type="ECO:0000313" key="3">
    <source>
        <dbReference type="Proteomes" id="UP000269721"/>
    </source>
</evidence>
<organism evidence="2 3">
    <name type="scientific">Blyttiomyces helicus</name>
    <dbReference type="NCBI Taxonomy" id="388810"/>
    <lineage>
        <taxon>Eukaryota</taxon>
        <taxon>Fungi</taxon>
        <taxon>Fungi incertae sedis</taxon>
        <taxon>Chytridiomycota</taxon>
        <taxon>Chytridiomycota incertae sedis</taxon>
        <taxon>Chytridiomycetes</taxon>
        <taxon>Chytridiomycetes incertae sedis</taxon>
        <taxon>Blyttiomyces</taxon>
    </lineage>
</organism>
<sequence>MVLTPTAHEVPDRAQRLEYGTKAPRSNGGGFLDASVTKRHHHDRREAASQMPDDAGGHESQRLRGRAILEGILLGAVGECTSGMDSRAHRSFLLKQIKRTNFFRTPLPIDKVAASQVIDSCSTHGRDGFEGLDVAEGKGADAREASGSDRDVAGVLERAHEAGLAHPNRDPVAAAALALADLGVGMRVRESSQLGLGIRVLA</sequence>
<reference evidence="3" key="1">
    <citation type="journal article" date="2018" name="Nat. Microbiol.">
        <title>Leveraging single-cell genomics to expand the fungal tree of life.</title>
        <authorList>
            <person name="Ahrendt S.R."/>
            <person name="Quandt C.A."/>
            <person name="Ciobanu D."/>
            <person name="Clum A."/>
            <person name="Salamov A."/>
            <person name="Andreopoulos B."/>
            <person name="Cheng J.F."/>
            <person name="Woyke T."/>
            <person name="Pelin A."/>
            <person name="Henrissat B."/>
            <person name="Reynolds N.K."/>
            <person name="Benny G.L."/>
            <person name="Smith M.E."/>
            <person name="James T.Y."/>
            <person name="Grigoriev I.V."/>
        </authorList>
    </citation>
    <scope>NUCLEOTIDE SEQUENCE [LARGE SCALE GENOMIC DNA]</scope>
</reference>
<proteinExistence type="predicted"/>
<gene>
    <name evidence="2" type="ORF">BDK51DRAFT_38348</name>
</gene>
<dbReference type="Proteomes" id="UP000269721">
    <property type="component" value="Unassembled WGS sequence"/>
</dbReference>
<evidence type="ECO:0000256" key="1">
    <source>
        <dbReference type="SAM" id="MobiDB-lite"/>
    </source>
</evidence>
<evidence type="ECO:0000313" key="2">
    <source>
        <dbReference type="EMBL" id="RKO87004.1"/>
    </source>
</evidence>